<feature type="region of interest" description="Disordered" evidence="1">
    <location>
        <begin position="1"/>
        <end position="101"/>
    </location>
</feature>
<proteinExistence type="predicted"/>
<reference evidence="2" key="1">
    <citation type="submission" date="2014-09" db="EMBL/GenBank/DDBJ databases">
        <authorList>
            <person name="Magalhaes I.L.F."/>
            <person name="Oliveira U."/>
            <person name="Santos F.R."/>
            <person name="Vidigal T.H.D.A."/>
            <person name="Brescovit A.D."/>
            <person name="Santos A.J."/>
        </authorList>
    </citation>
    <scope>NUCLEOTIDE SEQUENCE</scope>
    <source>
        <tissue evidence="2">Shoot tissue taken approximately 20 cm above the soil surface</tissue>
    </source>
</reference>
<feature type="compositionally biased region" description="Basic and acidic residues" evidence="1">
    <location>
        <begin position="51"/>
        <end position="77"/>
    </location>
</feature>
<evidence type="ECO:0000313" key="2">
    <source>
        <dbReference type="EMBL" id="JAD51066.1"/>
    </source>
</evidence>
<protein>
    <submittedName>
        <fullName evidence="2">Uncharacterized protein</fullName>
    </submittedName>
</protein>
<evidence type="ECO:0000256" key="1">
    <source>
        <dbReference type="SAM" id="MobiDB-lite"/>
    </source>
</evidence>
<organism evidence="2">
    <name type="scientific">Arundo donax</name>
    <name type="common">Giant reed</name>
    <name type="synonym">Donax arundinaceus</name>
    <dbReference type="NCBI Taxonomy" id="35708"/>
    <lineage>
        <taxon>Eukaryota</taxon>
        <taxon>Viridiplantae</taxon>
        <taxon>Streptophyta</taxon>
        <taxon>Embryophyta</taxon>
        <taxon>Tracheophyta</taxon>
        <taxon>Spermatophyta</taxon>
        <taxon>Magnoliopsida</taxon>
        <taxon>Liliopsida</taxon>
        <taxon>Poales</taxon>
        <taxon>Poaceae</taxon>
        <taxon>PACMAD clade</taxon>
        <taxon>Arundinoideae</taxon>
        <taxon>Arundineae</taxon>
        <taxon>Arundo</taxon>
    </lineage>
</organism>
<sequence>MAGARQRQTAVDGGSRLMVGAHGAARERERRDTVDSSRRCGSSGGLYMAEGRPERRGGGGAELARDNNGRDQWRGEVESLSPWPQQVDEERARGGVRLRRS</sequence>
<reference evidence="2" key="2">
    <citation type="journal article" date="2015" name="Data Brief">
        <title>Shoot transcriptome of the giant reed, Arundo donax.</title>
        <authorList>
            <person name="Barrero R.A."/>
            <person name="Guerrero F.D."/>
            <person name="Moolhuijzen P."/>
            <person name="Goolsby J.A."/>
            <person name="Tidwell J."/>
            <person name="Bellgard S.E."/>
            <person name="Bellgard M.I."/>
        </authorList>
    </citation>
    <scope>NUCLEOTIDE SEQUENCE</scope>
    <source>
        <tissue evidence="2">Shoot tissue taken approximately 20 cm above the soil surface</tissue>
    </source>
</reference>
<dbReference type="EMBL" id="GBRH01246829">
    <property type="protein sequence ID" value="JAD51066.1"/>
    <property type="molecule type" value="Transcribed_RNA"/>
</dbReference>
<accession>A0A0A9AIU9</accession>
<name>A0A0A9AIU9_ARUDO</name>
<feature type="compositionally biased region" description="Basic and acidic residues" evidence="1">
    <location>
        <begin position="24"/>
        <end position="38"/>
    </location>
</feature>
<dbReference type="AlphaFoldDB" id="A0A0A9AIU9"/>